<dbReference type="EMBL" id="VIFK01000138">
    <property type="protein sequence ID" value="TQE98773.1"/>
    <property type="molecule type" value="Genomic_DNA"/>
</dbReference>
<name>A0A540VRH9_9GAMM</name>
<dbReference type="Proteomes" id="UP000315400">
    <property type="component" value="Unassembled WGS sequence"/>
</dbReference>
<evidence type="ECO:0000313" key="2">
    <source>
        <dbReference type="Proteomes" id="UP000315400"/>
    </source>
</evidence>
<dbReference type="GO" id="GO:0016491">
    <property type="term" value="F:oxidoreductase activity"/>
    <property type="evidence" value="ECO:0007669"/>
    <property type="project" value="InterPro"/>
</dbReference>
<comment type="caution">
    <text evidence="1">The sequence shown here is derived from an EMBL/GenBank/DDBJ whole genome shotgun (WGS) entry which is preliminary data.</text>
</comment>
<reference evidence="1 2" key="1">
    <citation type="submission" date="2019-06" db="EMBL/GenBank/DDBJ databases">
        <title>Metagenome assembled Genome of Spiribacter salinus SL48-SHIP from the microbial mat of Salt Lake 48 (Novosibirsk region, Russia).</title>
        <authorList>
            <person name="Shipova A."/>
            <person name="Rozanov A.S."/>
            <person name="Bryanskaya A.V."/>
            <person name="Peltek S.E."/>
        </authorList>
    </citation>
    <scope>NUCLEOTIDE SEQUENCE [LARGE SCALE GENOMIC DNA]</scope>
    <source>
        <strain evidence="1">SL48-SHIP-2</strain>
    </source>
</reference>
<dbReference type="SUPFAM" id="SSF55469">
    <property type="entry name" value="FMN-dependent nitroreductase-like"/>
    <property type="match status" value="1"/>
</dbReference>
<sequence length="358" mass="40731">MSEAAPSPDWYALLERARWAPSGDNAQPWRFRILSSHRLTIDVHDTSHEVLYDYRGQATLLAAGALLETLRLAAMASGWNVDTESVHRVGGLLRVTLRAKPWEGEPDSLHAVIESRSTHRRPLSPRRFSVSDREVLEDALPCGYRLLWHETPLERWRMARMLWRNAGIRLTTPEAFTVHRDAIEWGVRESADRIPAAALGMDRLGLALMRSAMKSWRRVDLLNRYFGGTWLPRLQLDLLPALFCGGHFLLLSPQPAACAEDHIAAGEALQRLWLRAAALGVQFQPNYTPIVFHRYVRSGERFTGAHRPWSQARQLADLLDDEFGESVMRHAVFMGRMGYGRPPRARSIRKPLAELLLE</sequence>
<accession>A0A540VRH9</accession>
<evidence type="ECO:0000313" key="1">
    <source>
        <dbReference type="EMBL" id="TQE98773.1"/>
    </source>
</evidence>
<dbReference type="AlphaFoldDB" id="A0A540VRH9"/>
<protein>
    <submittedName>
        <fullName evidence="1">Molybdopterin biosynthesis protein MoeY</fullName>
    </submittedName>
</protein>
<gene>
    <name evidence="1" type="ORF">FKY71_12055</name>
</gene>
<dbReference type="Gene3D" id="3.40.109.10">
    <property type="entry name" value="NADH Oxidase"/>
    <property type="match status" value="2"/>
</dbReference>
<dbReference type="InterPro" id="IPR000415">
    <property type="entry name" value="Nitroreductase-like"/>
</dbReference>
<proteinExistence type="predicted"/>
<organism evidence="1 2">
    <name type="scientific">Spiribacter salinus</name>
    <dbReference type="NCBI Taxonomy" id="1335746"/>
    <lineage>
        <taxon>Bacteria</taxon>
        <taxon>Pseudomonadati</taxon>
        <taxon>Pseudomonadota</taxon>
        <taxon>Gammaproteobacteria</taxon>
        <taxon>Chromatiales</taxon>
        <taxon>Ectothiorhodospiraceae</taxon>
        <taxon>Spiribacter</taxon>
    </lineage>
</organism>